<keyword evidence="1" id="KW-0732">Signal</keyword>
<organism evidence="2 3">
    <name type="scientific">Calocera viscosa (strain TUFC12733)</name>
    <dbReference type="NCBI Taxonomy" id="1330018"/>
    <lineage>
        <taxon>Eukaryota</taxon>
        <taxon>Fungi</taxon>
        <taxon>Dikarya</taxon>
        <taxon>Basidiomycota</taxon>
        <taxon>Agaricomycotina</taxon>
        <taxon>Dacrymycetes</taxon>
        <taxon>Dacrymycetales</taxon>
        <taxon>Dacrymycetaceae</taxon>
        <taxon>Calocera</taxon>
    </lineage>
</organism>
<sequence>MQPINILALAIALSGLSLAAPTSYNSGASSELRARDLEREVLSRNVESSENDFSTLSRREAWTRAQEAALQRARAEYGRLNALRGHPGFNQAAWLHAQQEYNGLQAAKTANGSRVNARSMEFDEDESLAARAAWTRSQEAALQRARAEYGRLNALRGHPGFNQATWLHAQQEYNRLQAAKTANGSRVNTRSVELDEDETLAARAAWTRSQEAALQRARAEYGRLNALRGHPGFDQAAWLRAQQEYNRLQAAKTANGSRVRDLESLEELD</sequence>
<dbReference type="OrthoDB" id="10599708at2759"/>
<dbReference type="AlphaFoldDB" id="A0A167MZY8"/>
<dbReference type="EMBL" id="KV417281">
    <property type="protein sequence ID" value="KZO97210.1"/>
    <property type="molecule type" value="Genomic_DNA"/>
</dbReference>
<evidence type="ECO:0000256" key="1">
    <source>
        <dbReference type="SAM" id="SignalP"/>
    </source>
</evidence>
<gene>
    <name evidence="2" type="ORF">CALVIDRAFT_563405</name>
</gene>
<proteinExistence type="predicted"/>
<name>A0A167MZY8_CALVF</name>
<protein>
    <submittedName>
        <fullName evidence="2">Uncharacterized protein</fullName>
    </submittedName>
</protein>
<feature type="signal peptide" evidence="1">
    <location>
        <begin position="1"/>
        <end position="19"/>
    </location>
</feature>
<dbReference type="Proteomes" id="UP000076738">
    <property type="component" value="Unassembled WGS sequence"/>
</dbReference>
<keyword evidence="3" id="KW-1185">Reference proteome</keyword>
<evidence type="ECO:0000313" key="2">
    <source>
        <dbReference type="EMBL" id="KZO97210.1"/>
    </source>
</evidence>
<reference evidence="2 3" key="1">
    <citation type="journal article" date="2016" name="Mol. Biol. Evol.">
        <title>Comparative Genomics of Early-Diverging Mushroom-Forming Fungi Provides Insights into the Origins of Lignocellulose Decay Capabilities.</title>
        <authorList>
            <person name="Nagy L.G."/>
            <person name="Riley R."/>
            <person name="Tritt A."/>
            <person name="Adam C."/>
            <person name="Daum C."/>
            <person name="Floudas D."/>
            <person name="Sun H."/>
            <person name="Yadav J.S."/>
            <person name="Pangilinan J."/>
            <person name="Larsson K.H."/>
            <person name="Matsuura K."/>
            <person name="Barry K."/>
            <person name="Labutti K."/>
            <person name="Kuo R."/>
            <person name="Ohm R.A."/>
            <person name="Bhattacharya S.S."/>
            <person name="Shirouzu T."/>
            <person name="Yoshinaga Y."/>
            <person name="Martin F.M."/>
            <person name="Grigoriev I.V."/>
            <person name="Hibbett D.S."/>
        </authorList>
    </citation>
    <scope>NUCLEOTIDE SEQUENCE [LARGE SCALE GENOMIC DNA]</scope>
    <source>
        <strain evidence="2 3">TUFC12733</strain>
    </source>
</reference>
<accession>A0A167MZY8</accession>
<feature type="chain" id="PRO_5007890500" evidence="1">
    <location>
        <begin position="20"/>
        <end position="269"/>
    </location>
</feature>
<evidence type="ECO:0000313" key="3">
    <source>
        <dbReference type="Proteomes" id="UP000076738"/>
    </source>
</evidence>